<comment type="subcellular location">
    <subcellularLocation>
        <location evidence="1">Mitochondrion</location>
    </subcellularLocation>
</comment>
<dbReference type="Proteomes" id="UP000770661">
    <property type="component" value="Unassembled WGS sequence"/>
</dbReference>
<dbReference type="InterPro" id="IPR036249">
    <property type="entry name" value="Thioredoxin-like_sf"/>
</dbReference>
<evidence type="ECO:0000256" key="1">
    <source>
        <dbReference type="ARBA" id="ARBA00004173"/>
    </source>
</evidence>
<protein>
    <recommendedName>
        <fullName evidence="6">Small ribosomal subunit protein mS25</fullName>
    </recommendedName>
    <alternativeName>
        <fullName evidence="7">28S ribosomal protein S25, mitochondrial</fullName>
    </alternativeName>
</protein>
<evidence type="ECO:0000313" key="9">
    <source>
        <dbReference type="EMBL" id="KAG0728190.1"/>
    </source>
</evidence>
<comment type="similarity">
    <text evidence="2">Belongs to the mitochondrion-specific ribosomal protein mS25 family.</text>
</comment>
<dbReference type="PANTHER" id="PTHR13274">
    <property type="entry name" value="MITOCHONDRIAL RIBOSOMAL PROTEIN S25"/>
    <property type="match status" value="1"/>
</dbReference>
<dbReference type="GO" id="GO:0005840">
    <property type="term" value="C:ribosome"/>
    <property type="evidence" value="ECO:0007669"/>
    <property type="project" value="UniProtKB-KW"/>
</dbReference>
<reference evidence="9" key="1">
    <citation type="submission" date="2020-07" db="EMBL/GenBank/DDBJ databases">
        <title>The High-quality genome of the commercially important snow crab, Chionoecetes opilio.</title>
        <authorList>
            <person name="Jeong J.-H."/>
            <person name="Ryu S."/>
        </authorList>
    </citation>
    <scope>NUCLEOTIDE SEQUENCE</scope>
    <source>
        <strain evidence="9">MADBK_172401_WGS</strain>
        <tissue evidence="9">Digestive gland</tissue>
    </source>
</reference>
<dbReference type="EMBL" id="JACEEZ010002526">
    <property type="protein sequence ID" value="KAG0728190.1"/>
    <property type="molecule type" value="Genomic_DNA"/>
</dbReference>
<evidence type="ECO:0000313" key="10">
    <source>
        <dbReference type="Proteomes" id="UP000770661"/>
    </source>
</evidence>
<dbReference type="SMART" id="SM00916">
    <property type="entry name" value="L51_S25_CI-B8"/>
    <property type="match status" value="1"/>
</dbReference>
<dbReference type="InterPro" id="IPR040049">
    <property type="entry name" value="Ribosomal_mS25/mL61"/>
</dbReference>
<keyword evidence="5" id="KW-0687">Ribonucleoprotein</keyword>
<evidence type="ECO:0000259" key="8">
    <source>
        <dbReference type="SMART" id="SM00916"/>
    </source>
</evidence>
<evidence type="ECO:0000256" key="2">
    <source>
        <dbReference type="ARBA" id="ARBA00008046"/>
    </source>
</evidence>
<name>A0A8J5D463_CHIOP</name>
<comment type="caution">
    <text evidence="9">The sequence shown here is derived from an EMBL/GenBank/DDBJ whole genome shotgun (WGS) entry which is preliminary data.</text>
</comment>
<dbReference type="InterPro" id="IPR007741">
    <property type="entry name" value="Ribosomal_mL43/mS25/NADH_DH"/>
</dbReference>
<dbReference type="PANTHER" id="PTHR13274:SF2">
    <property type="entry name" value="SMALL RIBOSOMAL SUBUNIT PROTEIN MS25"/>
    <property type="match status" value="1"/>
</dbReference>
<dbReference type="GO" id="GO:1990904">
    <property type="term" value="C:ribonucleoprotein complex"/>
    <property type="evidence" value="ECO:0007669"/>
    <property type="project" value="UniProtKB-KW"/>
</dbReference>
<evidence type="ECO:0000256" key="7">
    <source>
        <dbReference type="ARBA" id="ARBA00035369"/>
    </source>
</evidence>
<feature type="domain" description="Ribosomal protein/NADH dehydrogenase" evidence="8">
    <location>
        <begin position="12"/>
        <end position="85"/>
    </location>
</feature>
<evidence type="ECO:0000256" key="4">
    <source>
        <dbReference type="ARBA" id="ARBA00023128"/>
    </source>
</evidence>
<sequence length="144" mass="16599">MSRLDFSVNYNVHGEHHRGAKEFVFWHLAQLQYNNPHVQVATFKNLTPTPFIRVFFESGEEALVDVDSRPRQEIQDHIKRVFCKTDAKLAEETRERESKDNPANFGWGCDRQCLCEVSGQLPCPGVVPLPKVMRGRYINGQIVE</sequence>
<dbReference type="OrthoDB" id="5919182at2759"/>
<gene>
    <name evidence="9" type="primary">mRpS25</name>
    <name evidence="9" type="ORF">GWK47_003798</name>
</gene>
<dbReference type="Pfam" id="PF05047">
    <property type="entry name" value="L51_S25_CI-B8"/>
    <property type="match status" value="1"/>
</dbReference>
<organism evidence="9 10">
    <name type="scientific">Chionoecetes opilio</name>
    <name type="common">Atlantic snow crab</name>
    <name type="synonym">Cancer opilio</name>
    <dbReference type="NCBI Taxonomy" id="41210"/>
    <lineage>
        <taxon>Eukaryota</taxon>
        <taxon>Metazoa</taxon>
        <taxon>Ecdysozoa</taxon>
        <taxon>Arthropoda</taxon>
        <taxon>Crustacea</taxon>
        <taxon>Multicrustacea</taxon>
        <taxon>Malacostraca</taxon>
        <taxon>Eumalacostraca</taxon>
        <taxon>Eucarida</taxon>
        <taxon>Decapoda</taxon>
        <taxon>Pleocyemata</taxon>
        <taxon>Brachyura</taxon>
        <taxon>Eubrachyura</taxon>
        <taxon>Majoidea</taxon>
        <taxon>Majidae</taxon>
        <taxon>Chionoecetes</taxon>
    </lineage>
</organism>
<keyword evidence="4" id="KW-0496">Mitochondrion</keyword>
<keyword evidence="3 9" id="KW-0689">Ribosomal protein</keyword>
<dbReference type="GO" id="GO:0005739">
    <property type="term" value="C:mitochondrion"/>
    <property type="evidence" value="ECO:0007669"/>
    <property type="project" value="UniProtKB-SubCell"/>
</dbReference>
<evidence type="ECO:0000256" key="6">
    <source>
        <dbReference type="ARBA" id="ARBA00035139"/>
    </source>
</evidence>
<evidence type="ECO:0000256" key="5">
    <source>
        <dbReference type="ARBA" id="ARBA00023274"/>
    </source>
</evidence>
<dbReference type="Gene3D" id="3.40.30.10">
    <property type="entry name" value="Glutaredoxin"/>
    <property type="match status" value="1"/>
</dbReference>
<keyword evidence="10" id="KW-1185">Reference proteome</keyword>
<dbReference type="GO" id="GO:0003735">
    <property type="term" value="F:structural constituent of ribosome"/>
    <property type="evidence" value="ECO:0007669"/>
    <property type="project" value="InterPro"/>
</dbReference>
<dbReference type="SUPFAM" id="SSF52833">
    <property type="entry name" value="Thioredoxin-like"/>
    <property type="match status" value="1"/>
</dbReference>
<accession>A0A8J5D463</accession>
<dbReference type="AlphaFoldDB" id="A0A8J5D463"/>
<proteinExistence type="inferred from homology"/>
<evidence type="ECO:0000256" key="3">
    <source>
        <dbReference type="ARBA" id="ARBA00022980"/>
    </source>
</evidence>